<evidence type="ECO:0000256" key="12">
    <source>
        <dbReference type="ARBA" id="ARBA00081141"/>
    </source>
</evidence>
<keyword evidence="18" id="KW-1185">Reference proteome</keyword>
<evidence type="ECO:0000259" key="14">
    <source>
        <dbReference type="PROSITE" id="PS50926"/>
    </source>
</evidence>
<dbReference type="Pfam" id="PF01938">
    <property type="entry name" value="TRAM"/>
    <property type="match status" value="1"/>
</dbReference>
<comment type="subcellular location">
    <subcellularLocation>
        <location evidence="13">Cytoplasm</location>
    </subcellularLocation>
</comment>
<keyword evidence="8 13" id="KW-0411">Iron-sulfur</keyword>
<evidence type="ECO:0000313" key="18">
    <source>
        <dbReference type="Proteomes" id="UP000066284"/>
    </source>
</evidence>
<dbReference type="EC" id="2.8.4.3" evidence="9 13"/>
<comment type="cofactor">
    <cofactor evidence="13">
        <name>[4Fe-4S] cluster</name>
        <dbReference type="ChEBI" id="CHEBI:49883"/>
    </cofactor>
    <text evidence="13">Binds 2 [4Fe-4S] clusters. One cluster is coordinated with 3 cysteines and an exchangeable S-adenosyl-L-methionine.</text>
</comment>
<reference evidence="18" key="1">
    <citation type="submission" date="2015-09" db="EMBL/GenBank/DDBJ databases">
        <authorList>
            <person name="Daims H."/>
        </authorList>
    </citation>
    <scope>NUCLEOTIDE SEQUENCE [LARGE SCALE GENOMIC DNA]</scope>
</reference>
<dbReference type="HAMAP" id="MF_01864">
    <property type="entry name" value="tRNA_metthiotr_MiaB"/>
    <property type="match status" value="1"/>
</dbReference>
<dbReference type="SFLD" id="SFLDF00273">
    <property type="entry name" value="(dimethylallyl)adenosine_tRNA"/>
    <property type="match status" value="1"/>
</dbReference>
<dbReference type="EMBL" id="LN885086">
    <property type="protein sequence ID" value="CUQ67008.1"/>
    <property type="molecule type" value="Genomic_DNA"/>
</dbReference>
<dbReference type="SFLD" id="SFLDG01061">
    <property type="entry name" value="methylthiotransferase"/>
    <property type="match status" value="1"/>
</dbReference>
<keyword evidence="7 13" id="KW-0408">Iron</keyword>
<feature type="binding site" evidence="13">
    <location>
        <position position="53"/>
    </location>
    <ligand>
        <name>[4Fe-4S] cluster</name>
        <dbReference type="ChEBI" id="CHEBI:49883"/>
        <label>1</label>
    </ligand>
</feature>
<dbReference type="SFLD" id="SFLDS00029">
    <property type="entry name" value="Radical_SAM"/>
    <property type="match status" value="1"/>
</dbReference>
<dbReference type="SUPFAM" id="SSF102114">
    <property type="entry name" value="Radical SAM enzymes"/>
    <property type="match status" value="1"/>
</dbReference>
<evidence type="ECO:0000256" key="5">
    <source>
        <dbReference type="ARBA" id="ARBA00022691"/>
    </source>
</evidence>
<dbReference type="PROSITE" id="PS51918">
    <property type="entry name" value="RADICAL_SAM"/>
    <property type="match status" value="1"/>
</dbReference>
<dbReference type="GO" id="GO:0005829">
    <property type="term" value="C:cytosol"/>
    <property type="evidence" value="ECO:0007669"/>
    <property type="project" value="TreeGrafter"/>
</dbReference>
<feature type="binding site" evidence="13">
    <location>
        <position position="165"/>
    </location>
    <ligand>
        <name>[4Fe-4S] cluster</name>
        <dbReference type="ChEBI" id="CHEBI:49883"/>
        <label>2</label>
        <note>4Fe-4S-S-AdoMet</note>
    </ligand>
</feature>
<comment type="similarity">
    <text evidence="13">Belongs to the methylthiotransferase family. MiaB subfamily.</text>
</comment>
<dbReference type="NCBIfam" id="TIGR00089">
    <property type="entry name" value="MiaB/RimO family radical SAM methylthiotransferase"/>
    <property type="match status" value="1"/>
</dbReference>
<keyword evidence="2 13" id="KW-0004">4Fe-4S</keyword>
<organism evidence="17 18">
    <name type="scientific">Candidatus Nitrospira inopinata</name>
    <dbReference type="NCBI Taxonomy" id="1715989"/>
    <lineage>
        <taxon>Bacteria</taxon>
        <taxon>Pseudomonadati</taxon>
        <taxon>Nitrospirota</taxon>
        <taxon>Nitrospiria</taxon>
        <taxon>Nitrospirales</taxon>
        <taxon>Nitrospiraceae</taxon>
        <taxon>Nitrospira</taxon>
    </lineage>
</organism>
<sequence>MTATPLPRLVHIETFGCQMNESDSELVRALLKREGFSFTPDRERADVLLVNTCAIRENAHNKIYAHLTELKEIKKRRPLVIGVLGCMAQNLKSELARQEPLIDILAGPDAYRELPLLLSNALAAQEQGFAQRGFALDLSEYETYEGILPDRNDGVNAWITVMRGCDNFCSFCVVPYTRGRERSRDPESILTEARDAAARGFTQITLLGQNVNSYRYGNWDFARLIGAVADTPGIHRVRFTSPHPKDFPPALLQAIATHPKICKHIHLPLQSGSDRILELMGRTYSAGEYLALVERIRTLIPAVTLTTDIICGFCSESDDDFLETQRVVERIQFESAYIFKYSERKHTIAARKYPDDVPDQVKGARVATLVDIQRRISLERNRRYIGKHVEVLVERNATKSPTQGMGRTDGNITVVWEKGTDPFEPGTLTTKDIFDASAATLYGK</sequence>
<proteinExistence type="inferred from homology"/>
<evidence type="ECO:0000256" key="7">
    <source>
        <dbReference type="ARBA" id="ARBA00023004"/>
    </source>
</evidence>
<dbReference type="InterPro" id="IPR058240">
    <property type="entry name" value="rSAM_sf"/>
</dbReference>
<feature type="binding site" evidence="13">
    <location>
        <position position="86"/>
    </location>
    <ligand>
        <name>[4Fe-4S] cluster</name>
        <dbReference type="ChEBI" id="CHEBI:49883"/>
        <label>1</label>
    </ligand>
</feature>
<dbReference type="InterPro" id="IPR002792">
    <property type="entry name" value="TRAM_dom"/>
</dbReference>
<comment type="subunit">
    <text evidence="13">Monomer.</text>
</comment>
<keyword evidence="6 13" id="KW-0479">Metal-binding</keyword>
<keyword evidence="4 13" id="KW-0808">Transferase</keyword>
<dbReference type="InterPro" id="IPR038135">
    <property type="entry name" value="Methylthiotransferase_N_sf"/>
</dbReference>
<feature type="domain" description="TRAM" evidence="14">
    <location>
        <begin position="382"/>
        <end position="444"/>
    </location>
</feature>
<evidence type="ECO:0000259" key="15">
    <source>
        <dbReference type="PROSITE" id="PS51449"/>
    </source>
</evidence>
<dbReference type="InterPro" id="IPR013848">
    <property type="entry name" value="Methylthiotransferase_N"/>
</dbReference>
<evidence type="ECO:0000256" key="2">
    <source>
        <dbReference type="ARBA" id="ARBA00022485"/>
    </source>
</evidence>
<dbReference type="PANTHER" id="PTHR43020:SF2">
    <property type="entry name" value="MITOCHONDRIAL TRNA METHYLTHIOTRANSFERASE CDK5RAP1"/>
    <property type="match status" value="1"/>
</dbReference>
<evidence type="ECO:0000256" key="6">
    <source>
        <dbReference type="ARBA" id="ARBA00022723"/>
    </source>
</evidence>
<accession>A0A0S4KUM1</accession>
<dbReference type="PROSITE" id="PS01278">
    <property type="entry name" value="MTTASE_RADICAL"/>
    <property type="match status" value="1"/>
</dbReference>
<feature type="binding site" evidence="13">
    <location>
        <position position="169"/>
    </location>
    <ligand>
        <name>[4Fe-4S] cluster</name>
        <dbReference type="ChEBI" id="CHEBI:49883"/>
        <label>2</label>
        <note>4Fe-4S-S-AdoMet</note>
    </ligand>
</feature>
<dbReference type="GO" id="GO:0035597">
    <property type="term" value="F:tRNA-2-methylthio-N(6)-dimethylallyladenosine(37) synthase activity"/>
    <property type="evidence" value="ECO:0007669"/>
    <property type="project" value="UniProtKB-EC"/>
</dbReference>
<dbReference type="FunFam" id="3.40.50.12160:FF:000003">
    <property type="entry name" value="CDK5 regulatory subunit-associated protein 1"/>
    <property type="match status" value="1"/>
</dbReference>
<dbReference type="Gene3D" id="3.40.50.12160">
    <property type="entry name" value="Methylthiotransferase, N-terminal domain"/>
    <property type="match status" value="1"/>
</dbReference>
<dbReference type="PROSITE" id="PS51449">
    <property type="entry name" value="MTTASE_N"/>
    <property type="match status" value="1"/>
</dbReference>
<dbReference type="GO" id="GO:0046872">
    <property type="term" value="F:metal ion binding"/>
    <property type="evidence" value="ECO:0007669"/>
    <property type="project" value="UniProtKB-KW"/>
</dbReference>
<dbReference type="KEGG" id="nio:NITINOP_2036"/>
<gene>
    <name evidence="13 17" type="primary">miaB</name>
    <name evidence="17" type="ORF">NITINOP_2036</name>
</gene>
<dbReference type="AlphaFoldDB" id="A0A0S4KUM1"/>
<dbReference type="SFLD" id="SFLDG01082">
    <property type="entry name" value="B12-binding_domain_containing"/>
    <property type="match status" value="1"/>
</dbReference>
<comment type="function">
    <text evidence="1 13">Catalyzes the methylthiolation of N6-(dimethylallyl)adenosine (i(6)A), leading to the formation of 2-methylthio-N6-(dimethylallyl)adenosine (ms(2)i(6)A) at position 37 in tRNAs that read codons beginning with uridine.</text>
</comment>
<keyword evidence="13" id="KW-0819">tRNA processing</keyword>
<evidence type="ECO:0000256" key="9">
    <source>
        <dbReference type="ARBA" id="ARBA00033765"/>
    </source>
</evidence>
<dbReference type="PROSITE" id="PS50926">
    <property type="entry name" value="TRAM"/>
    <property type="match status" value="1"/>
</dbReference>
<dbReference type="Pfam" id="PF00919">
    <property type="entry name" value="UPF0004"/>
    <property type="match status" value="1"/>
</dbReference>
<dbReference type="Pfam" id="PF04055">
    <property type="entry name" value="Radical_SAM"/>
    <property type="match status" value="1"/>
</dbReference>
<evidence type="ECO:0000256" key="10">
    <source>
        <dbReference type="ARBA" id="ARBA00068570"/>
    </source>
</evidence>
<dbReference type="SFLD" id="SFLDF00413">
    <property type="entry name" value="CDK5RAP1"/>
    <property type="match status" value="1"/>
</dbReference>
<evidence type="ECO:0000313" key="17">
    <source>
        <dbReference type="EMBL" id="CUQ67008.1"/>
    </source>
</evidence>
<evidence type="ECO:0000256" key="13">
    <source>
        <dbReference type="HAMAP-Rule" id="MF_01864"/>
    </source>
</evidence>
<keyword evidence="3 13" id="KW-0963">Cytoplasm</keyword>
<dbReference type="InterPro" id="IPR006463">
    <property type="entry name" value="MiaB_methiolase"/>
</dbReference>
<dbReference type="Gene3D" id="3.80.30.20">
    <property type="entry name" value="tm_1862 like domain"/>
    <property type="match status" value="1"/>
</dbReference>
<dbReference type="OrthoDB" id="9805215at2"/>
<evidence type="ECO:0000256" key="4">
    <source>
        <dbReference type="ARBA" id="ARBA00022679"/>
    </source>
</evidence>
<feature type="domain" description="MTTase N-terminal" evidence="15">
    <location>
        <begin position="8"/>
        <end position="123"/>
    </location>
</feature>
<dbReference type="InterPro" id="IPR020612">
    <property type="entry name" value="Methylthiotransferase_CS"/>
</dbReference>
<dbReference type="NCBIfam" id="TIGR01574">
    <property type="entry name" value="miaB-methiolase"/>
    <property type="match status" value="1"/>
</dbReference>
<comment type="catalytic activity">
    <reaction evidence="13">
        <text>N(6)-dimethylallyladenosine(37) in tRNA + (sulfur carrier)-SH + AH2 + 2 S-adenosyl-L-methionine = 2-methylsulfanyl-N(6)-dimethylallyladenosine(37) in tRNA + (sulfur carrier)-H + 5'-deoxyadenosine + L-methionine + A + S-adenosyl-L-homocysteine + 2 H(+)</text>
        <dbReference type="Rhea" id="RHEA:37067"/>
        <dbReference type="Rhea" id="RHEA-COMP:10375"/>
        <dbReference type="Rhea" id="RHEA-COMP:10376"/>
        <dbReference type="Rhea" id="RHEA-COMP:14737"/>
        <dbReference type="Rhea" id="RHEA-COMP:14739"/>
        <dbReference type="ChEBI" id="CHEBI:13193"/>
        <dbReference type="ChEBI" id="CHEBI:15378"/>
        <dbReference type="ChEBI" id="CHEBI:17319"/>
        <dbReference type="ChEBI" id="CHEBI:17499"/>
        <dbReference type="ChEBI" id="CHEBI:29917"/>
        <dbReference type="ChEBI" id="CHEBI:57844"/>
        <dbReference type="ChEBI" id="CHEBI:57856"/>
        <dbReference type="ChEBI" id="CHEBI:59789"/>
        <dbReference type="ChEBI" id="CHEBI:64428"/>
        <dbReference type="ChEBI" id="CHEBI:74415"/>
        <dbReference type="ChEBI" id="CHEBI:74417"/>
        <dbReference type="EC" id="2.8.4.3"/>
    </reaction>
</comment>
<dbReference type="FunFam" id="3.80.30.20:FF:000001">
    <property type="entry name" value="tRNA-2-methylthio-N(6)-dimethylallyladenosine synthase 2"/>
    <property type="match status" value="1"/>
</dbReference>
<name>A0A0S4KUM1_9BACT</name>
<dbReference type="STRING" id="1715989.NITINOP_2036"/>
<dbReference type="RefSeq" id="WP_062485045.1">
    <property type="nucleotide sequence ID" value="NZ_LN885086.1"/>
</dbReference>
<feature type="domain" description="Radical SAM core" evidence="16">
    <location>
        <begin position="151"/>
        <end position="379"/>
    </location>
</feature>
<evidence type="ECO:0000256" key="11">
    <source>
        <dbReference type="ARBA" id="ARBA00080698"/>
    </source>
</evidence>
<evidence type="ECO:0000259" key="16">
    <source>
        <dbReference type="PROSITE" id="PS51918"/>
    </source>
</evidence>
<dbReference type="Proteomes" id="UP000066284">
    <property type="component" value="Chromosome 1"/>
</dbReference>
<feature type="binding site" evidence="13">
    <location>
        <position position="172"/>
    </location>
    <ligand>
        <name>[4Fe-4S] cluster</name>
        <dbReference type="ChEBI" id="CHEBI:49883"/>
        <label>2</label>
        <note>4Fe-4S-S-AdoMet</note>
    </ligand>
</feature>
<dbReference type="InterPro" id="IPR007197">
    <property type="entry name" value="rSAM"/>
</dbReference>
<dbReference type="SMART" id="SM00729">
    <property type="entry name" value="Elp3"/>
    <property type="match status" value="1"/>
</dbReference>
<dbReference type="PANTHER" id="PTHR43020">
    <property type="entry name" value="CDK5 REGULATORY SUBUNIT-ASSOCIATED PROTEIN 1"/>
    <property type="match status" value="1"/>
</dbReference>
<evidence type="ECO:0000256" key="1">
    <source>
        <dbReference type="ARBA" id="ARBA00003234"/>
    </source>
</evidence>
<feature type="binding site" evidence="13">
    <location>
        <position position="17"/>
    </location>
    <ligand>
        <name>[4Fe-4S] cluster</name>
        <dbReference type="ChEBI" id="CHEBI:49883"/>
        <label>1</label>
    </ligand>
</feature>
<dbReference type="InterPro" id="IPR023404">
    <property type="entry name" value="rSAM_horseshoe"/>
</dbReference>
<keyword evidence="5 13" id="KW-0949">S-adenosyl-L-methionine</keyword>
<dbReference type="CDD" id="cd01335">
    <property type="entry name" value="Radical_SAM"/>
    <property type="match status" value="1"/>
</dbReference>
<dbReference type="InterPro" id="IPR006638">
    <property type="entry name" value="Elp3/MiaA/NifB-like_rSAM"/>
</dbReference>
<protein>
    <recommendedName>
        <fullName evidence="10 13">tRNA-2-methylthio-N(6)-dimethylallyladenosine synthase</fullName>
        <ecNumber evidence="9 13">2.8.4.3</ecNumber>
    </recommendedName>
    <alternativeName>
        <fullName evidence="12 13">(Dimethylallyl)adenosine tRNA methylthiotransferase MiaB</fullName>
    </alternativeName>
    <alternativeName>
        <fullName evidence="11 13">tRNA-i(6)A37 methylthiotransferase</fullName>
    </alternativeName>
</protein>
<evidence type="ECO:0000256" key="8">
    <source>
        <dbReference type="ARBA" id="ARBA00023014"/>
    </source>
</evidence>
<evidence type="ECO:0000256" key="3">
    <source>
        <dbReference type="ARBA" id="ARBA00022490"/>
    </source>
</evidence>
<dbReference type="InterPro" id="IPR005839">
    <property type="entry name" value="Methylthiotransferase"/>
</dbReference>
<dbReference type="GO" id="GO:0051539">
    <property type="term" value="F:4 iron, 4 sulfur cluster binding"/>
    <property type="evidence" value="ECO:0007669"/>
    <property type="project" value="UniProtKB-UniRule"/>
</dbReference>